<dbReference type="Pfam" id="PF00119">
    <property type="entry name" value="ATP-synt_A"/>
    <property type="match status" value="1"/>
</dbReference>
<dbReference type="EMBL" id="OP919351">
    <property type="protein sequence ID" value="WMD28015.1"/>
    <property type="molecule type" value="Genomic_DNA"/>
</dbReference>
<dbReference type="AlphaFoldDB" id="A0AA50LUR3"/>
<keyword evidence="6" id="KW-0375">Hydrogen ion transport</keyword>
<keyword evidence="8" id="KW-0406">Ion transport</keyword>
<evidence type="ECO:0000256" key="10">
    <source>
        <dbReference type="ARBA" id="ARBA00023310"/>
    </source>
</evidence>
<keyword evidence="13" id="KW-0496">Mitochondrion</keyword>
<dbReference type="InterPro" id="IPR045083">
    <property type="entry name" value="ATP_synth_F0_asu_bact/mt"/>
</dbReference>
<feature type="transmembrane region" description="Helical" evidence="12">
    <location>
        <begin position="180"/>
        <end position="208"/>
    </location>
</feature>
<comment type="similarity">
    <text evidence="2">Belongs to the ATPase A chain family.</text>
</comment>
<evidence type="ECO:0000256" key="2">
    <source>
        <dbReference type="ARBA" id="ARBA00006810"/>
    </source>
</evidence>
<evidence type="ECO:0000256" key="7">
    <source>
        <dbReference type="ARBA" id="ARBA00022989"/>
    </source>
</evidence>
<dbReference type="CDD" id="cd00310">
    <property type="entry name" value="ATP-synt_Fo_a_6"/>
    <property type="match status" value="1"/>
</dbReference>
<keyword evidence="4" id="KW-0138">CF(0)</keyword>
<keyword evidence="10" id="KW-0066">ATP synthesis</keyword>
<evidence type="ECO:0000256" key="11">
    <source>
        <dbReference type="RuleBase" id="RU004450"/>
    </source>
</evidence>
<dbReference type="SUPFAM" id="SSF81336">
    <property type="entry name" value="F1F0 ATP synthase subunit A"/>
    <property type="match status" value="1"/>
</dbReference>
<accession>A0AA50LUR3</accession>
<dbReference type="InterPro" id="IPR035908">
    <property type="entry name" value="F0_ATP_A_sf"/>
</dbReference>
<evidence type="ECO:0000256" key="9">
    <source>
        <dbReference type="ARBA" id="ARBA00023136"/>
    </source>
</evidence>
<evidence type="ECO:0000313" key="13">
    <source>
        <dbReference type="EMBL" id="WMD28015.1"/>
    </source>
</evidence>
<keyword evidence="3" id="KW-0813">Transport</keyword>
<dbReference type="GO" id="GO:0046933">
    <property type="term" value="F:proton-transporting ATP synthase activity, rotational mechanism"/>
    <property type="evidence" value="ECO:0007669"/>
    <property type="project" value="TreeGrafter"/>
</dbReference>
<keyword evidence="7 12" id="KW-1133">Transmembrane helix</keyword>
<evidence type="ECO:0000256" key="12">
    <source>
        <dbReference type="SAM" id="Phobius"/>
    </source>
</evidence>
<feature type="transmembrane region" description="Helical" evidence="12">
    <location>
        <begin position="96"/>
        <end position="116"/>
    </location>
</feature>
<dbReference type="PROSITE" id="PS00449">
    <property type="entry name" value="ATPASE_A"/>
    <property type="match status" value="1"/>
</dbReference>
<feature type="transmembrane region" description="Helical" evidence="12">
    <location>
        <begin position="12"/>
        <end position="35"/>
    </location>
</feature>
<dbReference type="PANTHER" id="PTHR11410:SF0">
    <property type="entry name" value="ATP SYNTHASE SUBUNIT A"/>
    <property type="match status" value="1"/>
</dbReference>
<feature type="transmembrane region" description="Helical" evidence="12">
    <location>
        <begin position="41"/>
        <end position="60"/>
    </location>
</feature>
<reference evidence="13" key="1">
    <citation type="submission" date="2022-11" db="EMBL/GenBank/DDBJ databases">
        <title>Complete mitochondrial genome of Elaphrothrips spiniceps (Thysanoptera: Phlaeothripidae).</title>
        <authorList>
            <person name="Li C."/>
            <person name="Dang L."/>
        </authorList>
    </citation>
    <scope>NUCLEOTIDE SEQUENCE</scope>
    <source>
        <strain evidence="13">JM2019557</strain>
    </source>
</reference>
<protein>
    <recommendedName>
        <fullName evidence="11">ATP synthase subunit a</fullName>
    </recommendedName>
</protein>
<dbReference type="GO" id="GO:0045259">
    <property type="term" value="C:proton-transporting ATP synthase complex"/>
    <property type="evidence" value="ECO:0007669"/>
    <property type="project" value="UniProtKB-KW"/>
</dbReference>
<dbReference type="GO" id="GO:0005743">
    <property type="term" value="C:mitochondrial inner membrane"/>
    <property type="evidence" value="ECO:0007669"/>
    <property type="project" value="UniProtKB-SubCell"/>
</dbReference>
<feature type="transmembrane region" description="Helical" evidence="12">
    <location>
        <begin position="128"/>
        <end position="149"/>
    </location>
</feature>
<comment type="subcellular location">
    <subcellularLocation>
        <location evidence="1">Membrane</location>
        <topology evidence="1">Multi-pass membrane protein</topology>
    </subcellularLocation>
    <subcellularLocation>
        <location evidence="11">Mitochondrion inner membrane</location>
        <topology evidence="11">Multi-pass membrane protein</topology>
    </subcellularLocation>
</comment>
<sequence length="223" mass="26577">MEMGLFSSFDPYCGMFMPMNFFILSYLFFSPLMYWYFLSRYYFFIFLELFLNKEFILLISKKMSSSYFFYIGLFMFMFQLNFFGMFPFVFSMTSQLSFNLFWGFIFFLVFFIMGWFKMSMKMFSHLTPMSSPLILSPLLVLIELISSIIRPFTLSIRLTANIVSGHIMLDIILSPSEKMFFFFCIAYFFFVLPIFLLELMVCFVQAYVISSLSSLYLGEPLSH</sequence>
<name>A0AA50LUR3_9NEOP</name>
<evidence type="ECO:0000256" key="8">
    <source>
        <dbReference type="ARBA" id="ARBA00023065"/>
    </source>
</evidence>
<keyword evidence="5 12" id="KW-0812">Transmembrane</keyword>
<keyword evidence="9 12" id="KW-0472">Membrane</keyword>
<evidence type="ECO:0000256" key="1">
    <source>
        <dbReference type="ARBA" id="ARBA00004141"/>
    </source>
</evidence>
<dbReference type="Gene3D" id="1.20.120.220">
    <property type="entry name" value="ATP synthase, F0 complex, subunit A"/>
    <property type="match status" value="1"/>
</dbReference>
<dbReference type="InterPro" id="IPR023011">
    <property type="entry name" value="ATP_synth_F0_asu_AS"/>
</dbReference>
<proteinExistence type="inferred from homology"/>
<dbReference type="PANTHER" id="PTHR11410">
    <property type="entry name" value="ATP SYNTHASE SUBUNIT A"/>
    <property type="match status" value="1"/>
</dbReference>
<dbReference type="PRINTS" id="PR00123">
    <property type="entry name" value="ATPASEA"/>
</dbReference>
<feature type="transmembrane region" description="Helical" evidence="12">
    <location>
        <begin position="67"/>
        <end position="90"/>
    </location>
</feature>
<evidence type="ECO:0000256" key="4">
    <source>
        <dbReference type="ARBA" id="ARBA00022547"/>
    </source>
</evidence>
<dbReference type="NCBIfam" id="TIGR01131">
    <property type="entry name" value="ATP_synt_6_or_A"/>
    <property type="match status" value="1"/>
</dbReference>
<gene>
    <name evidence="13" type="primary">ATP6</name>
</gene>
<organism evidence="13">
    <name type="scientific">Elaphrothrips spiniceps</name>
    <dbReference type="NCBI Taxonomy" id="3003602"/>
    <lineage>
        <taxon>Eukaryota</taxon>
        <taxon>Metazoa</taxon>
        <taxon>Ecdysozoa</taxon>
        <taxon>Arthropoda</taxon>
        <taxon>Hexapoda</taxon>
        <taxon>Insecta</taxon>
        <taxon>Pterygota</taxon>
        <taxon>Neoptera</taxon>
        <taxon>Paraneoptera</taxon>
        <taxon>Thysanoptera</taxon>
        <taxon>Tubulifera</taxon>
        <taxon>Phlaeothripoidea</taxon>
        <taxon>Phlaeothripidae</taxon>
        <taxon>Idolothripinae</taxon>
        <taxon>Elaphrothrips</taxon>
    </lineage>
</organism>
<evidence type="ECO:0000256" key="6">
    <source>
        <dbReference type="ARBA" id="ARBA00022781"/>
    </source>
</evidence>
<evidence type="ECO:0000256" key="3">
    <source>
        <dbReference type="ARBA" id="ARBA00022448"/>
    </source>
</evidence>
<evidence type="ECO:0000256" key="5">
    <source>
        <dbReference type="ARBA" id="ARBA00022692"/>
    </source>
</evidence>
<dbReference type="InterPro" id="IPR000568">
    <property type="entry name" value="ATP_synth_F0_asu"/>
</dbReference>
<geneLocation type="mitochondrion" evidence="13"/>